<evidence type="ECO:0000313" key="4">
    <source>
        <dbReference type="Proteomes" id="UP000018291"/>
    </source>
</evidence>
<dbReference type="STRING" id="1229780.BN381_180026"/>
<accession>R4YXJ5</accession>
<gene>
    <name evidence="3" type="ORF">BN381_180026</name>
</gene>
<comment type="caution">
    <text evidence="3">The sequence shown here is derived from an EMBL/GenBank/DDBJ whole genome shotgun (WGS) entry which is preliminary data.</text>
</comment>
<evidence type="ECO:0000313" key="3">
    <source>
        <dbReference type="EMBL" id="CCM63149.1"/>
    </source>
</evidence>
<proteinExistence type="predicted"/>
<name>R4YXJ5_9ACTN</name>
<dbReference type="Pfam" id="PF00440">
    <property type="entry name" value="TetR_N"/>
    <property type="match status" value="1"/>
</dbReference>
<organism evidence="3 4">
    <name type="scientific">Candidatus Neomicrothrix parvicella RN1</name>
    <dbReference type="NCBI Taxonomy" id="1229780"/>
    <lineage>
        <taxon>Bacteria</taxon>
        <taxon>Bacillati</taxon>
        <taxon>Actinomycetota</taxon>
        <taxon>Acidimicrobiia</taxon>
        <taxon>Acidimicrobiales</taxon>
        <taxon>Microthrixaceae</taxon>
        <taxon>Candidatus Neomicrothrix</taxon>
    </lineage>
</organism>
<dbReference type="RefSeq" id="WP_012225331.1">
    <property type="nucleotide sequence ID" value="NZ_HG422565.1"/>
</dbReference>
<keyword evidence="4" id="KW-1185">Reference proteome</keyword>
<protein>
    <recommendedName>
        <fullName evidence="2">HTH tetR-type domain-containing protein</fullName>
    </recommendedName>
</protein>
<dbReference type="GO" id="GO:0003677">
    <property type="term" value="F:DNA binding"/>
    <property type="evidence" value="ECO:0007669"/>
    <property type="project" value="UniProtKB-KW"/>
</dbReference>
<evidence type="ECO:0000256" key="1">
    <source>
        <dbReference type="ARBA" id="ARBA00023125"/>
    </source>
</evidence>
<sequence>MGTDSSSQTGPRTDGKTRLLDAAEALLDQAGIDGTTGAAITAAAGHKNAAAVNYHFGNLDRLIRAVLDRRATELNVIRHARLDELEAGGSVEPRAAFVAIAEPLADLLASKEGRRYLRLLNQAANHPRFHAQAGMGFASSLERGAANLSPLVSHLAPDRQRHRAGNVLGLVLFALAEQARVIDDEAQDMPVLGREAFIVDLADSSLAALSA</sequence>
<dbReference type="InterPro" id="IPR009057">
    <property type="entry name" value="Homeodomain-like_sf"/>
</dbReference>
<dbReference type="eggNOG" id="COG1309">
    <property type="taxonomic scope" value="Bacteria"/>
</dbReference>
<dbReference type="EMBL" id="CANL01000010">
    <property type="protein sequence ID" value="CCM63149.1"/>
    <property type="molecule type" value="Genomic_DNA"/>
</dbReference>
<dbReference type="Proteomes" id="UP000018291">
    <property type="component" value="Unassembled WGS sequence"/>
</dbReference>
<dbReference type="InterPro" id="IPR001647">
    <property type="entry name" value="HTH_TetR"/>
</dbReference>
<dbReference type="HOGENOM" id="CLU_069356_19_2_11"/>
<dbReference type="SUPFAM" id="SSF46689">
    <property type="entry name" value="Homeodomain-like"/>
    <property type="match status" value="1"/>
</dbReference>
<reference evidence="3 4" key="1">
    <citation type="journal article" date="2013" name="ISME J.">
        <title>Metabolic model for the filamentous 'Candidatus Microthrix parvicella' based on genomic and metagenomic analyses.</title>
        <authorList>
            <person name="Jon McIlroy S."/>
            <person name="Kristiansen R."/>
            <person name="Albertsen M."/>
            <person name="Michael Karst S."/>
            <person name="Rossetti S."/>
            <person name="Lund Nielsen J."/>
            <person name="Tandoi V."/>
            <person name="James Seviour R."/>
            <person name="Nielsen P.H."/>
        </authorList>
    </citation>
    <scope>NUCLEOTIDE SEQUENCE [LARGE SCALE GENOMIC DNA]</scope>
    <source>
        <strain evidence="3 4">RN1</strain>
    </source>
</reference>
<keyword evidence="1" id="KW-0238">DNA-binding</keyword>
<evidence type="ECO:0000259" key="2">
    <source>
        <dbReference type="Pfam" id="PF00440"/>
    </source>
</evidence>
<feature type="domain" description="HTH tetR-type" evidence="2">
    <location>
        <begin position="19"/>
        <end position="66"/>
    </location>
</feature>
<dbReference type="Gene3D" id="1.10.357.10">
    <property type="entry name" value="Tetracycline Repressor, domain 2"/>
    <property type="match status" value="1"/>
</dbReference>
<dbReference type="AlphaFoldDB" id="R4YXJ5"/>